<feature type="non-terminal residue" evidence="1">
    <location>
        <position position="1"/>
    </location>
</feature>
<dbReference type="HOGENOM" id="CLU_006344_0_2_1"/>
<feature type="non-terminal residue" evidence="1">
    <location>
        <position position="312"/>
    </location>
</feature>
<proteinExistence type="predicted"/>
<organism evidence="1 2">
    <name type="scientific">Pisolithus tinctorius Marx 270</name>
    <dbReference type="NCBI Taxonomy" id="870435"/>
    <lineage>
        <taxon>Eukaryota</taxon>
        <taxon>Fungi</taxon>
        <taxon>Dikarya</taxon>
        <taxon>Basidiomycota</taxon>
        <taxon>Agaricomycotina</taxon>
        <taxon>Agaricomycetes</taxon>
        <taxon>Agaricomycetidae</taxon>
        <taxon>Boletales</taxon>
        <taxon>Sclerodermatineae</taxon>
        <taxon>Pisolithaceae</taxon>
        <taxon>Pisolithus</taxon>
    </lineage>
</organism>
<dbReference type="InParanoid" id="A0A0C3PYN7"/>
<reference evidence="2" key="2">
    <citation type="submission" date="2015-01" db="EMBL/GenBank/DDBJ databases">
        <title>Evolutionary Origins and Diversification of the Mycorrhizal Mutualists.</title>
        <authorList>
            <consortium name="DOE Joint Genome Institute"/>
            <consortium name="Mycorrhizal Genomics Consortium"/>
            <person name="Kohler A."/>
            <person name="Kuo A."/>
            <person name="Nagy L.G."/>
            <person name="Floudas D."/>
            <person name="Copeland A."/>
            <person name="Barry K.W."/>
            <person name="Cichocki N."/>
            <person name="Veneault-Fourrey C."/>
            <person name="LaButti K."/>
            <person name="Lindquist E.A."/>
            <person name="Lipzen A."/>
            <person name="Lundell T."/>
            <person name="Morin E."/>
            <person name="Murat C."/>
            <person name="Riley R."/>
            <person name="Ohm R."/>
            <person name="Sun H."/>
            <person name="Tunlid A."/>
            <person name="Henrissat B."/>
            <person name="Grigoriev I.V."/>
            <person name="Hibbett D.S."/>
            <person name="Martin F."/>
        </authorList>
    </citation>
    <scope>NUCLEOTIDE SEQUENCE [LARGE SCALE GENOMIC DNA]</scope>
    <source>
        <strain evidence="2">Marx 270</strain>
    </source>
</reference>
<keyword evidence="2" id="KW-1185">Reference proteome</keyword>
<dbReference type="AlphaFoldDB" id="A0A0C3PYN7"/>
<dbReference type="STRING" id="870435.A0A0C3PYN7"/>
<accession>A0A0C3PYN7</accession>
<name>A0A0C3PYN7_PISTI</name>
<protein>
    <submittedName>
        <fullName evidence="1">Uncharacterized protein</fullName>
    </submittedName>
</protein>
<reference evidence="1 2" key="1">
    <citation type="submission" date="2014-04" db="EMBL/GenBank/DDBJ databases">
        <authorList>
            <consortium name="DOE Joint Genome Institute"/>
            <person name="Kuo A."/>
            <person name="Kohler A."/>
            <person name="Costa M.D."/>
            <person name="Nagy L.G."/>
            <person name="Floudas D."/>
            <person name="Copeland A."/>
            <person name="Barry K.W."/>
            <person name="Cichocki N."/>
            <person name="Veneault-Fourrey C."/>
            <person name="LaButti K."/>
            <person name="Lindquist E.A."/>
            <person name="Lipzen A."/>
            <person name="Lundell T."/>
            <person name="Morin E."/>
            <person name="Murat C."/>
            <person name="Sun H."/>
            <person name="Tunlid A."/>
            <person name="Henrissat B."/>
            <person name="Grigoriev I.V."/>
            <person name="Hibbett D.S."/>
            <person name="Martin F."/>
            <person name="Nordberg H.P."/>
            <person name="Cantor M.N."/>
            <person name="Hua S.X."/>
        </authorList>
    </citation>
    <scope>NUCLEOTIDE SEQUENCE [LARGE SCALE GENOMIC DNA]</scope>
    <source>
        <strain evidence="1 2">Marx 270</strain>
    </source>
</reference>
<dbReference type="Proteomes" id="UP000054217">
    <property type="component" value="Unassembled WGS sequence"/>
</dbReference>
<gene>
    <name evidence="1" type="ORF">M404DRAFT_44965</name>
</gene>
<dbReference type="EMBL" id="KN831944">
    <property type="protein sequence ID" value="KIO14801.1"/>
    <property type="molecule type" value="Genomic_DNA"/>
</dbReference>
<evidence type="ECO:0000313" key="1">
    <source>
        <dbReference type="EMBL" id="KIO14801.1"/>
    </source>
</evidence>
<evidence type="ECO:0000313" key="2">
    <source>
        <dbReference type="Proteomes" id="UP000054217"/>
    </source>
</evidence>
<sequence length="312" mass="36288">VLAVARSLLDFFYYAQLQQHTEKTLKAMQDSLDSFHDHKHVLVELEVREDFNIPKIHSLLHYVSSIRALGSTDGYNTEYPERLHIDYAKDAYRASNKRDYVEQMALWLQRQEAIHYKSTYLAWRQFRKSPSADSLEDGSNTCYRVTKFPSRSRLSIDHIQAEYKAAEFTPTLEQWLSSYSGQHRAVQLTESDRFDIYHNLYIKTGPSVITGHQESMQKIRAMPKVIGRGRKPDCSARFDTAFVLEEGLHPSADEVLETLGVRVAQVRVIFKLPDYFGNYPHPLVYVEWFTALHRHDPASGLYIVTHSTRHHR</sequence>
<dbReference type="OrthoDB" id="3244185at2759"/>